<comment type="caution">
    <text evidence="12">The sequence shown here is derived from an EMBL/GenBank/DDBJ whole genome shotgun (WGS) entry which is preliminary data.</text>
</comment>
<keyword evidence="2" id="KW-0732">Signal</keyword>
<evidence type="ECO:0000256" key="1">
    <source>
        <dbReference type="ARBA" id="ARBA00022670"/>
    </source>
</evidence>
<dbReference type="Gene3D" id="2.40.10.10">
    <property type="entry name" value="Trypsin-like serine proteases"/>
    <property type="match status" value="2"/>
</dbReference>
<keyword evidence="9" id="KW-0964">Secreted</keyword>
<evidence type="ECO:0000256" key="5">
    <source>
        <dbReference type="ARBA" id="ARBA00023157"/>
    </source>
</evidence>
<dbReference type="InterPro" id="IPR038565">
    <property type="entry name" value="CLIP_sf"/>
</dbReference>
<dbReference type="STRING" id="1661398.A0A482VEM1"/>
<name>A0A482VEM1_ASBVE</name>
<dbReference type="EC" id="3.4.21.-" evidence="8"/>
<dbReference type="SMART" id="SM00020">
    <property type="entry name" value="Tryp_SPc"/>
    <property type="match status" value="1"/>
</dbReference>
<evidence type="ECO:0000313" key="13">
    <source>
        <dbReference type="Proteomes" id="UP000292052"/>
    </source>
</evidence>
<dbReference type="FunFam" id="2.40.10.10:FF:000002">
    <property type="entry name" value="Transmembrane protease serine"/>
    <property type="match status" value="1"/>
</dbReference>
<dbReference type="Pfam" id="PF12032">
    <property type="entry name" value="CLIP"/>
    <property type="match status" value="1"/>
</dbReference>
<evidence type="ECO:0000256" key="6">
    <source>
        <dbReference type="ARBA" id="ARBA00023180"/>
    </source>
</evidence>
<dbReference type="GO" id="GO:0005576">
    <property type="term" value="C:extracellular region"/>
    <property type="evidence" value="ECO:0007669"/>
    <property type="project" value="UniProtKB-SubCell"/>
</dbReference>
<keyword evidence="1 8" id="KW-0645">Protease</keyword>
<feature type="domain" description="Peptidase S1" evidence="10">
    <location>
        <begin position="133"/>
        <end position="388"/>
    </location>
</feature>
<evidence type="ECO:0000256" key="7">
    <source>
        <dbReference type="ARBA" id="ARBA00024195"/>
    </source>
</evidence>
<sequence length="388" mass="44346">MNLIKSKPYAPETIEFLRYSHCGFDGNDPKVWCTLFLFCKTPDSRKGICKNIRQCEAFIEYMRNVDTYDPVVKKYLREFRCSTDFDPEVRICCPDEGKLRPHVSTNDVHERFSNFFPDPNLGECGQQNSDNKIVGGTETYLGEFPWLALLKYVKRNKIQYACSGSLINEQYVLTAAHCVDPDIIRRKDLGKLQSVILGEYDIRNETDCIYQRYGEDCADPPQVFSAKDYVIHPNYNSSTMINDIAIIRLDRKAIFSDYVRPICLPPSNFNMQGNETFTISGWGRTETEKRSSIKRKASLKYVEQARCDKYNGRRRLSNRQICVGVGNGVDSCYGDSGGPLMLDRRTGSGFATFIVGMVSYGYGQLCGSFPGVYTYVPPYIDWIDKEIK</sequence>
<evidence type="ECO:0000256" key="2">
    <source>
        <dbReference type="ARBA" id="ARBA00022729"/>
    </source>
</evidence>
<proteinExistence type="inferred from homology"/>
<dbReference type="InterPro" id="IPR022700">
    <property type="entry name" value="CLIP"/>
</dbReference>
<comment type="similarity">
    <text evidence="7 9">Belongs to the peptidase S1 family. CLIP subfamily.</text>
</comment>
<dbReference type="FunFam" id="2.40.10.10:FF:000028">
    <property type="entry name" value="Serine protease easter"/>
    <property type="match status" value="1"/>
</dbReference>
<dbReference type="InterPro" id="IPR001254">
    <property type="entry name" value="Trypsin_dom"/>
</dbReference>
<dbReference type="PANTHER" id="PTHR24252">
    <property type="entry name" value="ACROSIN-RELATED"/>
    <property type="match status" value="1"/>
</dbReference>
<gene>
    <name evidence="12" type="ORF">BDFB_004195</name>
</gene>
<dbReference type="InterPro" id="IPR009003">
    <property type="entry name" value="Peptidase_S1_PA"/>
</dbReference>
<organism evidence="12 13">
    <name type="scientific">Asbolus verrucosus</name>
    <name type="common">Desert ironclad beetle</name>
    <dbReference type="NCBI Taxonomy" id="1661398"/>
    <lineage>
        <taxon>Eukaryota</taxon>
        <taxon>Metazoa</taxon>
        <taxon>Ecdysozoa</taxon>
        <taxon>Arthropoda</taxon>
        <taxon>Hexapoda</taxon>
        <taxon>Insecta</taxon>
        <taxon>Pterygota</taxon>
        <taxon>Neoptera</taxon>
        <taxon>Endopterygota</taxon>
        <taxon>Coleoptera</taxon>
        <taxon>Polyphaga</taxon>
        <taxon>Cucujiformia</taxon>
        <taxon>Tenebrionidae</taxon>
        <taxon>Pimeliinae</taxon>
        <taxon>Asbolus</taxon>
    </lineage>
</organism>
<dbReference type="Gene3D" id="3.30.1640.30">
    <property type="match status" value="1"/>
</dbReference>
<dbReference type="SMART" id="SM00680">
    <property type="entry name" value="CLIP"/>
    <property type="match status" value="1"/>
</dbReference>
<evidence type="ECO:0000259" key="10">
    <source>
        <dbReference type="PROSITE" id="PS50240"/>
    </source>
</evidence>
<dbReference type="Pfam" id="PF00089">
    <property type="entry name" value="Trypsin"/>
    <property type="match status" value="1"/>
</dbReference>
<dbReference type="InterPro" id="IPR018114">
    <property type="entry name" value="TRYPSIN_HIS"/>
</dbReference>
<evidence type="ECO:0000256" key="4">
    <source>
        <dbReference type="ARBA" id="ARBA00022825"/>
    </source>
</evidence>
<keyword evidence="3 8" id="KW-0378">Hydrolase</keyword>
<dbReference type="OrthoDB" id="9981647at2759"/>
<evidence type="ECO:0000313" key="12">
    <source>
        <dbReference type="EMBL" id="RZB70352.1"/>
    </source>
</evidence>
<dbReference type="EMBL" id="QDEB01109151">
    <property type="protein sequence ID" value="RZB70352.1"/>
    <property type="molecule type" value="Genomic_DNA"/>
</dbReference>
<dbReference type="InterPro" id="IPR033116">
    <property type="entry name" value="TRYPSIN_SER"/>
</dbReference>
<keyword evidence="4 8" id="KW-0720">Serine protease</keyword>
<keyword evidence="13" id="KW-1185">Reference proteome</keyword>
<comment type="domain">
    <text evidence="9">The clip domain consists of 35-55 residues which are 'knitted' together usually by 3 conserved disulfide bonds forming a clip-like compact structure.</text>
</comment>
<dbReference type="PROSITE" id="PS51888">
    <property type="entry name" value="CLIP"/>
    <property type="match status" value="1"/>
</dbReference>
<comment type="subcellular location">
    <subcellularLocation>
        <location evidence="9">Secreted</location>
    </subcellularLocation>
</comment>
<dbReference type="GO" id="GO:0004252">
    <property type="term" value="F:serine-type endopeptidase activity"/>
    <property type="evidence" value="ECO:0007669"/>
    <property type="project" value="UniProtKB-UniRule"/>
</dbReference>
<dbReference type="Proteomes" id="UP000292052">
    <property type="component" value="Unassembled WGS sequence"/>
</dbReference>
<evidence type="ECO:0000256" key="3">
    <source>
        <dbReference type="ARBA" id="ARBA00022801"/>
    </source>
</evidence>
<feature type="domain" description="Clip" evidence="11">
    <location>
        <begin position="38"/>
        <end position="93"/>
    </location>
</feature>
<dbReference type="SUPFAM" id="SSF50494">
    <property type="entry name" value="Trypsin-like serine proteases"/>
    <property type="match status" value="1"/>
</dbReference>
<dbReference type="InterPro" id="IPR043504">
    <property type="entry name" value="Peptidase_S1_PA_chymotrypsin"/>
</dbReference>
<accession>A0A482VEM1</accession>
<dbReference type="InterPro" id="IPR001314">
    <property type="entry name" value="Peptidase_S1A"/>
</dbReference>
<keyword evidence="6" id="KW-0325">Glycoprotein</keyword>
<protein>
    <recommendedName>
        <fullName evidence="9">CLIP domain-containing serine protease</fullName>
        <ecNumber evidence="8">3.4.21.-</ecNumber>
    </recommendedName>
</protein>
<keyword evidence="5" id="KW-1015">Disulfide bond</keyword>
<dbReference type="PROSITE" id="PS00134">
    <property type="entry name" value="TRYPSIN_HIS"/>
    <property type="match status" value="1"/>
</dbReference>
<reference evidence="12 13" key="1">
    <citation type="submission" date="2017-03" db="EMBL/GenBank/DDBJ databases">
        <title>Genome of the blue death feigning beetle - Asbolus verrucosus.</title>
        <authorList>
            <person name="Rider S.D."/>
        </authorList>
    </citation>
    <scope>NUCLEOTIDE SEQUENCE [LARGE SCALE GENOMIC DNA]</scope>
    <source>
        <strain evidence="12">Butters</strain>
        <tissue evidence="12">Head and leg muscle</tissue>
    </source>
</reference>
<dbReference type="GO" id="GO:0006508">
    <property type="term" value="P:proteolysis"/>
    <property type="evidence" value="ECO:0007669"/>
    <property type="project" value="UniProtKB-KW"/>
</dbReference>
<evidence type="ECO:0000256" key="9">
    <source>
        <dbReference type="RuleBase" id="RU366078"/>
    </source>
</evidence>
<dbReference type="PANTHER" id="PTHR24252:SF7">
    <property type="entry name" value="HYALIN"/>
    <property type="match status" value="1"/>
</dbReference>
<dbReference type="CDD" id="cd00190">
    <property type="entry name" value="Tryp_SPc"/>
    <property type="match status" value="1"/>
</dbReference>
<dbReference type="AlphaFoldDB" id="A0A482VEM1"/>
<evidence type="ECO:0000259" key="11">
    <source>
        <dbReference type="PROSITE" id="PS51888"/>
    </source>
</evidence>
<dbReference type="PROSITE" id="PS00135">
    <property type="entry name" value="TRYPSIN_SER"/>
    <property type="match status" value="1"/>
</dbReference>
<dbReference type="PRINTS" id="PR00722">
    <property type="entry name" value="CHYMOTRYPSIN"/>
</dbReference>
<dbReference type="PROSITE" id="PS50240">
    <property type="entry name" value="TRYPSIN_DOM"/>
    <property type="match status" value="1"/>
</dbReference>
<evidence type="ECO:0000256" key="8">
    <source>
        <dbReference type="RuleBase" id="RU363034"/>
    </source>
</evidence>